<dbReference type="AlphaFoldDB" id="E2D2Q6"/>
<accession>E2D2Q6</accession>
<evidence type="ECO:0000256" key="1">
    <source>
        <dbReference type="SAM" id="Phobius"/>
    </source>
</evidence>
<keyword evidence="1" id="KW-0812">Transmembrane</keyword>
<proteinExistence type="predicted"/>
<reference evidence="2" key="1">
    <citation type="journal article" date="2010" name="Biopolymers">
        <title>Cloning large natural product gene clusters from the environment: piecing environmental DNA gene clusters back together with TAR.</title>
        <authorList>
            <person name="Kim J.H."/>
            <person name="Feng Z."/>
            <person name="Bauer J.D."/>
            <person name="Kallifidas D."/>
            <person name="Calle P.Y."/>
            <person name="Brady S.F."/>
        </authorList>
    </citation>
    <scope>NUCLEOTIDE SEQUENCE</scope>
</reference>
<feature type="transmembrane region" description="Helical" evidence="1">
    <location>
        <begin position="12"/>
        <end position="33"/>
    </location>
</feature>
<evidence type="ECO:0000313" key="2">
    <source>
        <dbReference type="EMBL" id="ADK54920.1"/>
    </source>
</evidence>
<organism evidence="2">
    <name type="scientific">uncultured soil bacterium</name>
    <dbReference type="NCBI Taxonomy" id="164851"/>
    <lineage>
        <taxon>Bacteria</taxon>
        <taxon>environmental samples</taxon>
    </lineage>
</organism>
<keyword evidence="1" id="KW-1133">Transmembrane helix</keyword>
<keyword evidence="1" id="KW-0472">Membrane</keyword>
<sequence length="283" mass="30905">MKHENRTRTVQLLKWFAAAVIAVEVLLVATGVLDLGKAVAIAVGLEMLCAALALALAVTARLIYRRLRREGVGPWDAFLQAAGTVLPRPLVTLLRHEVGSLLSIGLLIRGRKDVPPDATVIPSGTAHRSFLIVMLVLIPVEIIVVELIVPWPWLRAVLLILAAYSALWLFGFYAGLRTRPHYVDSHQLMVRMGHLAAVSVDVSAVRDIRRQGHDKYKGLVTVTDDYVALPGMSGTGLTVSLQPDTPVRVQGRTTAPAEELRFDADDLDAAIASVRERVEALKR</sequence>
<feature type="transmembrane region" description="Helical" evidence="1">
    <location>
        <begin position="130"/>
        <end position="151"/>
    </location>
</feature>
<dbReference type="EMBL" id="GQ475284">
    <property type="protein sequence ID" value="ADK54920.1"/>
    <property type="molecule type" value="Genomic_DNA"/>
</dbReference>
<feature type="transmembrane region" description="Helical" evidence="1">
    <location>
        <begin position="39"/>
        <end position="64"/>
    </location>
</feature>
<protein>
    <submittedName>
        <fullName evidence="2">Uncharacterized protein</fullName>
    </submittedName>
</protein>
<feature type="transmembrane region" description="Helical" evidence="1">
    <location>
        <begin position="157"/>
        <end position="176"/>
    </location>
</feature>
<name>E2D2Q6_9BACT</name>